<dbReference type="CDD" id="cd06578">
    <property type="entry name" value="HemD"/>
    <property type="match status" value="1"/>
</dbReference>
<dbReference type="UniPathway" id="UPA00251">
    <property type="reaction ID" value="UER00320"/>
</dbReference>
<evidence type="ECO:0000256" key="2">
    <source>
        <dbReference type="ARBA" id="ARBA00008133"/>
    </source>
</evidence>
<dbReference type="PANTHER" id="PTHR38042:SF1">
    <property type="entry name" value="UROPORPHYRINOGEN-III SYNTHASE, CHLOROPLASTIC"/>
    <property type="match status" value="1"/>
</dbReference>
<dbReference type="GO" id="GO:0006782">
    <property type="term" value="P:protoporphyrinogen IX biosynthetic process"/>
    <property type="evidence" value="ECO:0007669"/>
    <property type="project" value="UniProtKB-UniRule"/>
</dbReference>
<evidence type="ECO:0000256" key="3">
    <source>
        <dbReference type="ARBA" id="ARBA00013109"/>
    </source>
</evidence>
<keyword evidence="4 9" id="KW-0456">Lyase</keyword>
<comment type="catalytic activity">
    <reaction evidence="8 9">
        <text>hydroxymethylbilane = uroporphyrinogen III + H2O</text>
        <dbReference type="Rhea" id="RHEA:18965"/>
        <dbReference type="ChEBI" id="CHEBI:15377"/>
        <dbReference type="ChEBI" id="CHEBI:57308"/>
        <dbReference type="ChEBI" id="CHEBI:57845"/>
        <dbReference type="EC" id="4.2.1.75"/>
    </reaction>
</comment>
<dbReference type="RefSeq" id="WP_120177681.1">
    <property type="nucleotide sequence ID" value="NZ_AP018786.1"/>
</dbReference>
<dbReference type="Gene3D" id="3.40.50.10090">
    <property type="match status" value="2"/>
</dbReference>
<dbReference type="PANTHER" id="PTHR38042">
    <property type="entry name" value="UROPORPHYRINOGEN-III SYNTHASE, CHLOROPLASTIC"/>
    <property type="match status" value="1"/>
</dbReference>
<dbReference type="Pfam" id="PF02602">
    <property type="entry name" value="HEM4"/>
    <property type="match status" value="1"/>
</dbReference>
<evidence type="ECO:0000256" key="4">
    <source>
        <dbReference type="ARBA" id="ARBA00023239"/>
    </source>
</evidence>
<dbReference type="SUPFAM" id="SSF69618">
    <property type="entry name" value="HemD-like"/>
    <property type="match status" value="1"/>
</dbReference>
<protein>
    <recommendedName>
        <fullName evidence="7 9">Uroporphyrinogen-III synthase</fullName>
        <ecNumber evidence="3 9">4.2.1.75</ecNumber>
    </recommendedName>
</protein>
<accession>A0A2Z6IEL2</accession>
<evidence type="ECO:0000256" key="9">
    <source>
        <dbReference type="RuleBase" id="RU366031"/>
    </source>
</evidence>
<evidence type="ECO:0000259" key="10">
    <source>
        <dbReference type="Pfam" id="PF02602"/>
    </source>
</evidence>
<dbReference type="OrthoDB" id="9787650at2"/>
<sequence length="260" mass="28589">MSEHPIILMRPGAANDRLADRLEAEGHEVWRWPAFTIDLPGAADAERVAKRLENLDDVEMVVLPSPASVAAVAHWVREWPEHVTLATVGEGTARVIRAAWGDDVKLLYPEGDAEHSGSEALWELVMARGAPSRVLFLRGQTGREWLPSQFRSIGSDVVTLCAYVRVPLELSSTDLRTLLLATVGPSPVVYITSTDAVDALMHAVRPVTGARSWLVRGTAITIHPRVVRRLEEAGFKKIVVTSTDDETVRRHILESLDDAS</sequence>
<evidence type="ECO:0000256" key="7">
    <source>
        <dbReference type="ARBA" id="ARBA00040167"/>
    </source>
</evidence>
<dbReference type="EC" id="4.2.1.75" evidence="3 9"/>
<organism evidence="11 12">
    <name type="scientific">Sutterella megalosphaeroides</name>
    <dbReference type="NCBI Taxonomy" id="2494234"/>
    <lineage>
        <taxon>Bacteria</taxon>
        <taxon>Pseudomonadati</taxon>
        <taxon>Pseudomonadota</taxon>
        <taxon>Betaproteobacteria</taxon>
        <taxon>Burkholderiales</taxon>
        <taxon>Sutterellaceae</taxon>
        <taxon>Sutterella</taxon>
    </lineage>
</organism>
<evidence type="ECO:0000313" key="12">
    <source>
        <dbReference type="Proteomes" id="UP000271003"/>
    </source>
</evidence>
<dbReference type="EMBL" id="AP018786">
    <property type="protein sequence ID" value="BBF24137.1"/>
    <property type="molecule type" value="Genomic_DNA"/>
</dbReference>
<evidence type="ECO:0000256" key="8">
    <source>
        <dbReference type="ARBA" id="ARBA00048617"/>
    </source>
</evidence>
<evidence type="ECO:0000256" key="6">
    <source>
        <dbReference type="ARBA" id="ARBA00037589"/>
    </source>
</evidence>
<name>A0A2Z6IEL2_9BURK</name>
<dbReference type="InterPro" id="IPR003754">
    <property type="entry name" value="4pyrrol_synth_uPrphyn_synth"/>
</dbReference>
<keyword evidence="5 9" id="KW-0627">Porphyrin biosynthesis</keyword>
<comment type="pathway">
    <text evidence="1 9">Porphyrin-containing compound metabolism; protoporphyrin-IX biosynthesis; coproporphyrinogen-III from 5-aminolevulinate: step 3/4.</text>
</comment>
<comment type="similarity">
    <text evidence="2 9">Belongs to the uroporphyrinogen-III synthase family.</text>
</comment>
<gene>
    <name evidence="11" type="ORF">SUTMEG_20280</name>
</gene>
<dbReference type="GO" id="GO:0004852">
    <property type="term" value="F:uroporphyrinogen-III synthase activity"/>
    <property type="evidence" value="ECO:0007669"/>
    <property type="project" value="UniProtKB-UniRule"/>
</dbReference>
<comment type="function">
    <text evidence="6 9">Catalyzes cyclization of the linear tetrapyrrole, hydroxymethylbilane, to the macrocyclic uroporphyrinogen III.</text>
</comment>
<proteinExistence type="inferred from homology"/>
<reference evidence="11 12" key="1">
    <citation type="journal article" date="2018" name="Int. J. Syst. Evol. Microbiol.">
        <title>Mesosutterella multiformis gen. nov., sp. nov., a member of the family Sutterellaceae and Sutterella megalosphaeroides sp. nov., isolated from human faeces.</title>
        <authorList>
            <person name="Sakamoto M."/>
            <person name="Ikeyama N."/>
            <person name="Kunihiro T."/>
            <person name="Iino T."/>
            <person name="Yuki M."/>
            <person name="Ohkuma M."/>
        </authorList>
    </citation>
    <scope>NUCLEOTIDE SEQUENCE [LARGE SCALE GENOMIC DNA]</scope>
    <source>
        <strain evidence="11 12">6FBBBH3</strain>
    </source>
</reference>
<dbReference type="Proteomes" id="UP000271003">
    <property type="component" value="Chromosome"/>
</dbReference>
<keyword evidence="12" id="KW-1185">Reference proteome</keyword>
<dbReference type="AlphaFoldDB" id="A0A2Z6IEL2"/>
<dbReference type="InterPro" id="IPR039793">
    <property type="entry name" value="UROS/Hem4"/>
</dbReference>
<dbReference type="GO" id="GO:0006780">
    <property type="term" value="P:uroporphyrinogen III biosynthetic process"/>
    <property type="evidence" value="ECO:0007669"/>
    <property type="project" value="UniProtKB-UniRule"/>
</dbReference>
<evidence type="ECO:0000256" key="5">
    <source>
        <dbReference type="ARBA" id="ARBA00023244"/>
    </source>
</evidence>
<dbReference type="KEGG" id="sutt:SUTMEG_20280"/>
<feature type="domain" description="Tetrapyrrole biosynthesis uroporphyrinogen III synthase" evidence="10">
    <location>
        <begin position="16"/>
        <end position="242"/>
    </location>
</feature>
<evidence type="ECO:0000256" key="1">
    <source>
        <dbReference type="ARBA" id="ARBA00004772"/>
    </source>
</evidence>
<dbReference type="InterPro" id="IPR036108">
    <property type="entry name" value="4pyrrol_syn_uPrphyn_synt_sf"/>
</dbReference>
<evidence type="ECO:0000313" key="11">
    <source>
        <dbReference type="EMBL" id="BBF24137.1"/>
    </source>
</evidence>